<keyword evidence="5" id="KW-1185">Reference proteome</keyword>
<dbReference type="PANTHER" id="PTHR21136:SF168">
    <property type="entry name" value="VESICLE-ASSOCIATED MEMBRANE PROTEIN 9"/>
    <property type="match status" value="1"/>
</dbReference>
<organism evidence="4 5">
    <name type="scientific">Hanseniaspora osmophila</name>
    <dbReference type="NCBI Taxonomy" id="56408"/>
    <lineage>
        <taxon>Eukaryota</taxon>
        <taxon>Fungi</taxon>
        <taxon>Dikarya</taxon>
        <taxon>Ascomycota</taxon>
        <taxon>Saccharomycotina</taxon>
        <taxon>Saccharomycetes</taxon>
        <taxon>Saccharomycodales</taxon>
        <taxon>Saccharomycodaceae</taxon>
        <taxon>Hanseniaspora</taxon>
    </lineage>
</organism>
<dbReference type="SUPFAM" id="SSF58038">
    <property type="entry name" value="SNARE fusion complex"/>
    <property type="match status" value="1"/>
</dbReference>
<keyword evidence="2" id="KW-0812">Transmembrane</keyword>
<sequence>MSNRAYEYHIVYYCLVRVLQDDSTTATSREIVHDYFKSPSSTQYSSIIDKNLSQQLLQKLVVNNIDFPQNQFDITLLARKYIENYQIFVRQVQHLNAYQLVISSKNTPKSLSIKLLESLNSLNSKNLYKDIENFEKNYNQEVSKQIQETVPNASKITDDMDQLITIMNDNIDKVLLRNDQLDSLVNKTNKLNNSGVNFKRKTVVIKRKMWIQKVKTKAAIGTAIVLAIGGTALYAAH</sequence>
<dbReference type="OrthoDB" id="190375at2759"/>
<dbReference type="CDD" id="cd15843">
    <property type="entry name" value="R-SNARE"/>
    <property type="match status" value="1"/>
</dbReference>
<dbReference type="PROSITE" id="PS50892">
    <property type="entry name" value="V_SNARE"/>
    <property type="match status" value="1"/>
</dbReference>
<proteinExistence type="predicted"/>
<evidence type="ECO:0000313" key="4">
    <source>
        <dbReference type="EMBL" id="OEJ90981.1"/>
    </source>
</evidence>
<evidence type="ECO:0000256" key="1">
    <source>
        <dbReference type="PROSITE-ProRule" id="PRU00290"/>
    </source>
</evidence>
<dbReference type="InterPro" id="IPR051097">
    <property type="entry name" value="Synaptobrevin-like_transport"/>
</dbReference>
<evidence type="ECO:0000256" key="2">
    <source>
        <dbReference type="SAM" id="Phobius"/>
    </source>
</evidence>
<name>A0A1E5RVM4_9ASCO</name>
<feature type="transmembrane region" description="Helical" evidence="2">
    <location>
        <begin position="218"/>
        <end position="236"/>
    </location>
</feature>
<dbReference type="AlphaFoldDB" id="A0A1E5RVM4"/>
<dbReference type="Gene3D" id="1.20.5.110">
    <property type="match status" value="1"/>
</dbReference>
<keyword evidence="2" id="KW-1133">Transmembrane helix</keyword>
<gene>
    <name evidence="4" type="ORF">AWRI3579_g376</name>
</gene>
<dbReference type="FunCoup" id="A0A1E5RVM4">
    <property type="interactions" value="59"/>
</dbReference>
<comment type="caution">
    <text evidence="4">The sequence shown here is derived from an EMBL/GenBank/DDBJ whole genome shotgun (WGS) entry which is preliminary data.</text>
</comment>
<dbReference type="InParanoid" id="A0A1E5RVM4"/>
<dbReference type="InterPro" id="IPR042855">
    <property type="entry name" value="V_SNARE_CC"/>
</dbReference>
<keyword evidence="2" id="KW-0472">Membrane</keyword>
<dbReference type="Proteomes" id="UP000095728">
    <property type="component" value="Unassembled WGS sequence"/>
</dbReference>
<protein>
    <recommendedName>
        <fullName evidence="3">V-SNARE coiled-coil homology domain-containing protein</fullName>
    </recommendedName>
</protein>
<keyword evidence="1" id="KW-0175">Coiled coil</keyword>
<dbReference type="EMBL" id="LPNM01000003">
    <property type="protein sequence ID" value="OEJ90981.1"/>
    <property type="molecule type" value="Genomic_DNA"/>
</dbReference>
<accession>A0A1E5RVM4</accession>
<evidence type="ECO:0000313" key="5">
    <source>
        <dbReference type="Proteomes" id="UP000095728"/>
    </source>
</evidence>
<feature type="domain" description="V-SNARE coiled-coil homology" evidence="3">
    <location>
        <begin position="152"/>
        <end position="212"/>
    </location>
</feature>
<dbReference type="Pfam" id="PF00957">
    <property type="entry name" value="Synaptobrevin"/>
    <property type="match status" value="1"/>
</dbReference>
<reference evidence="5" key="1">
    <citation type="journal article" date="2016" name="Genome Announc.">
        <title>Genome sequences of three species of Hanseniaspora isolated from spontaneous wine fermentations.</title>
        <authorList>
            <person name="Sternes P.R."/>
            <person name="Lee D."/>
            <person name="Kutyna D.R."/>
            <person name="Borneman A.R."/>
        </authorList>
    </citation>
    <scope>NUCLEOTIDE SEQUENCE [LARGE SCALE GENOMIC DNA]</scope>
    <source>
        <strain evidence="5">AWRI3579</strain>
    </source>
</reference>
<dbReference type="PANTHER" id="PTHR21136">
    <property type="entry name" value="SNARE PROTEINS"/>
    <property type="match status" value="1"/>
</dbReference>
<evidence type="ECO:0000259" key="3">
    <source>
        <dbReference type="PROSITE" id="PS50892"/>
    </source>
</evidence>
<dbReference type="STRING" id="56408.A0A1E5RVM4"/>